<evidence type="ECO:0000313" key="5">
    <source>
        <dbReference type="Proteomes" id="UP001059950"/>
    </source>
</evidence>
<keyword evidence="4" id="KW-0614">Plasmid</keyword>
<evidence type="ECO:0000256" key="1">
    <source>
        <dbReference type="SAM" id="MobiDB-lite"/>
    </source>
</evidence>
<dbReference type="Pfam" id="PF04168">
    <property type="entry name" value="Alpha-E"/>
    <property type="match status" value="1"/>
</dbReference>
<dbReference type="Pfam" id="PF14403">
    <property type="entry name" value="CP_ATPgrasp_2"/>
    <property type="match status" value="1"/>
</dbReference>
<evidence type="ECO:0000313" key="4">
    <source>
        <dbReference type="EMBL" id="UTW05605.1"/>
    </source>
</evidence>
<dbReference type="Gene3D" id="3.40.50.11290">
    <property type="match status" value="1"/>
</dbReference>
<geneLocation type="plasmid" evidence="4 5">
    <name>unnamed</name>
</geneLocation>
<dbReference type="InterPro" id="IPR051680">
    <property type="entry name" value="ATP-dep_Glu-Cys_Ligase-2"/>
</dbReference>
<dbReference type="PANTHER" id="PTHR34595">
    <property type="entry name" value="BLR5612 PROTEIN"/>
    <property type="match status" value="1"/>
</dbReference>
<feature type="domain" description="DUF403" evidence="2">
    <location>
        <begin position="512"/>
        <end position="834"/>
    </location>
</feature>
<keyword evidence="5" id="KW-1185">Reference proteome</keyword>
<dbReference type="SUPFAM" id="SSF56059">
    <property type="entry name" value="Glutathione synthetase ATP-binding domain-like"/>
    <property type="match status" value="1"/>
</dbReference>
<reference evidence="4" key="1">
    <citation type="submission" date="2021-04" db="EMBL/GenBank/DDBJ databases">
        <title>Oceanospirillales bacteria with DddD are important DMSP degraders in coastal seawater.</title>
        <authorList>
            <person name="Liu J."/>
        </authorList>
    </citation>
    <scope>NUCLEOTIDE SEQUENCE</scope>
    <source>
        <strain evidence="4">GY6</strain>
        <plasmid evidence="4">unnamed</plasmid>
    </source>
</reference>
<feature type="compositionally biased region" description="Pro residues" evidence="1">
    <location>
        <begin position="1"/>
        <end position="14"/>
    </location>
</feature>
<proteinExistence type="predicted"/>
<evidence type="ECO:0000259" key="3">
    <source>
        <dbReference type="Pfam" id="PF14403"/>
    </source>
</evidence>
<dbReference type="EMBL" id="CP073345">
    <property type="protein sequence ID" value="UTW05605.1"/>
    <property type="molecule type" value="Genomic_DNA"/>
</dbReference>
<name>A0ABY5H088_9GAMM</name>
<evidence type="ECO:0000259" key="2">
    <source>
        <dbReference type="Pfam" id="PF04168"/>
    </source>
</evidence>
<dbReference type="InterPro" id="IPR007296">
    <property type="entry name" value="DUF403"/>
</dbReference>
<dbReference type="Proteomes" id="UP001059950">
    <property type="component" value="Plasmid unnamed"/>
</dbReference>
<feature type="region of interest" description="Disordered" evidence="1">
    <location>
        <begin position="1"/>
        <end position="21"/>
    </location>
</feature>
<dbReference type="PANTHER" id="PTHR34595:SF2">
    <property type="entry name" value="BLR2978 PROTEIN"/>
    <property type="match status" value="1"/>
</dbReference>
<gene>
    <name evidence="4" type="ORF">KDX31_19610</name>
</gene>
<accession>A0ABY5H088</accession>
<feature type="domain" description="Circularly permuted ATP-grasp type 2" evidence="3">
    <location>
        <begin position="86"/>
        <end position="463"/>
    </location>
</feature>
<dbReference type="Gene3D" id="3.30.1490.270">
    <property type="match status" value="1"/>
</dbReference>
<dbReference type="InterPro" id="IPR025841">
    <property type="entry name" value="CP_ATPgrasp_2"/>
</dbReference>
<organism evidence="4 5">
    <name type="scientific">Amphritea atlantica</name>
    <dbReference type="NCBI Taxonomy" id="355243"/>
    <lineage>
        <taxon>Bacteria</taxon>
        <taxon>Pseudomonadati</taxon>
        <taxon>Pseudomonadota</taxon>
        <taxon>Gammaproteobacteria</taxon>
        <taxon>Oceanospirillales</taxon>
        <taxon>Oceanospirillaceae</taxon>
        <taxon>Amphritea</taxon>
    </lineage>
</organism>
<sequence length="859" mass="95521">MTSPLPPEHQPPLPYLSDTGHDEAFPVAGEVRPHWRYLLDSLGQLGADEMGQRQIKTQRILRDDGAVYNSADQPDQSKVWELDPVPLILQSDEWSQIEAGLIERAELLNLIQQDLYGERQLIRHGILPPELLFAHKGFIRASHNVRLPGEQQLIFHSADLIRTPDQGFCILTDRTQAPRGIGYSLENRTVMSRVFPSIFRDSQVHRLAVFYQSLRQTLHALAPAAVDKSNPSIVLLTPGTYSPSYFEHTYLANYLGYPLVQGRDLTVRGGRVWMKSVSGLHPVDVILRFVDDPLCDPLELRGDSQLGVAGLLEAARNGNVSIVNPIGTGLLENPALMKYLPAISEFFLGRTLQLASVNSYWGGDAADLIYILANFSQLVLKGITPLTGGSILLRELSAAHQQQWKDEILRHPKRYVAQDYLEPSSCPTLIGGTLQPRRILMRSFAVASGQSYTILPGGLARIAPSQNDFRVSQVQGSLTKDTWVLASEPEKQLTLKTPPSRSALPFTGQINLPSRVVENLFWLGRYAERAEASARLLRAALLQLNSNVRLPTESRALLLTAITRVTGTLPGFVNAQANTSLTHPDHELLSVILDKNRNGGLKNTLLAMFNCAEEVKELLSTDVQRIINTLRDELSRLKLTLSQGLGSVPEEAFDSIITNLLALAGQAHESMFRGTGWSFLEIGRRLEKASLSAELMRAMLVDCAEDSTQELALETTLLSMEALISYRRRYLAELNVADGLHLMLLDKNNPRSLLFLLEQISNQMKQLRQSTDGPGLSAEEKQLLAARTALQLSDIDELIKADDDGLIRANLEQLLSHLKAQLYEAAKLISSRYFDHSGGPKQILLNGWEQHRKRPDQTP</sequence>
<protein>
    <submittedName>
        <fullName evidence="4">Circularly permuted type 2 ATP-grasp protein</fullName>
    </submittedName>
</protein>